<feature type="domain" description="FIMAH" evidence="4">
    <location>
        <begin position="661"/>
        <end position="740"/>
    </location>
</feature>
<feature type="domain" description="FixG C-terminal immunoglobulin-like" evidence="3">
    <location>
        <begin position="576"/>
        <end position="649"/>
    </location>
</feature>
<evidence type="ECO:0000313" key="5">
    <source>
        <dbReference type="EMBL" id="GGB32772.1"/>
    </source>
</evidence>
<dbReference type="Pfam" id="PF22888">
    <property type="entry name" value="FIMAH"/>
    <property type="match status" value="1"/>
</dbReference>
<dbReference type="InterPro" id="IPR013783">
    <property type="entry name" value="Ig-like_fold"/>
</dbReference>
<dbReference type="NCBIfam" id="TIGR03296">
    <property type="entry name" value="M6dom_TIGR03296"/>
    <property type="match status" value="1"/>
</dbReference>
<keyword evidence="6" id="KW-1185">Reference proteome</keyword>
<proteinExistence type="predicted"/>
<dbReference type="GO" id="GO:0006508">
    <property type="term" value="P:proteolysis"/>
    <property type="evidence" value="ECO:0007669"/>
    <property type="project" value="InterPro"/>
</dbReference>
<protein>
    <submittedName>
        <fullName evidence="5">Peptidase M6</fullName>
    </submittedName>
</protein>
<name>A0A9W5TW09_9BACI</name>
<dbReference type="InterPro" id="IPR008757">
    <property type="entry name" value="Peptidase_M6-like_domain"/>
</dbReference>
<evidence type="ECO:0000256" key="1">
    <source>
        <dbReference type="SAM" id="SignalP"/>
    </source>
</evidence>
<comment type="caution">
    <text evidence="5">The sequence shown here is derived from an EMBL/GenBank/DDBJ whole genome shotgun (WGS) entry which is preliminary data.</text>
</comment>
<organism evidence="5 6">
    <name type="scientific">Lentibacillus populi</name>
    <dbReference type="NCBI Taxonomy" id="1827502"/>
    <lineage>
        <taxon>Bacteria</taxon>
        <taxon>Bacillati</taxon>
        <taxon>Bacillota</taxon>
        <taxon>Bacilli</taxon>
        <taxon>Bacillales</taxon>
        <taxon>Bacillaceae</taxon>
        <taxon>Lentibacillus</taxon>
    </lineage>
</organism>
<sequence>MKLLKRSIYLMILLIMLLSTPVYAAQSGLPAFPKPIDPENFELPEDMTWEDYQPVPGIDWNETDIEPERVLKGALVVVDFQDRDFILSQEEGTEVAGNPIGIGAIPREDVPEFWEDFLMEPQALNNFHSINEFWRENSFGEWAVEIDAFGPYRMDGKEFQYGLSRGHGQHENMPPGYEVKDLRSEAMSKAEADIEAASEEYDFTFVLHAGYDESGVWQEFGEMKFLNPEAVTDEYGPEAELGDLPNWTNTRYVDWTSWLAGKSIWSSADIRNGISVQGENDGMGTFAHEFGHIMSLLDNYNNPYGEPVSRSYSGPWELMSRGSFNGPGGPHTRWMVMPTLGSSAPSHHMLRNKIKQGFLSEDQYLKIDRDELDETGPVFADILAREIPTGSEFGRTGLSGINITMEDLTPANSLEDDWRADMQRGEKWYDNYTVEVVDRVGFDSFTPDSGVLLAKTKDEESAPNIWVVDSHRDDINKVDFTRPDGTEAMYSKGDYRQLADALFKAGTSEDAVSEYKDEYNRLHFYILDKKYDEEGALSYRVAVRHMDGAGDYARGVTVKNSTDERATPGRVAVHHFNVTNTGEATDLIRLQAETDAGWETQLQHNVIEVKAGETVTVPVYVEIPKEKGDQPAKLVFTTASETDSNQTATDTDVLLNDISTSGLKMLVSYFADTEEITDPDSVHALNLHLTAVGQFEKQGTNEKVVKHMNGFKTLLNKQLENGLISEDAANALHDYADFVITEWEID</sequence>
<dbReference type="InterPro" id="IPR054470">
    <property type="entry name" value="FIMAH_dom"/>
</dbReference>
<dbReference type="Proteomes" id="UP000621492">
    <property type="component" value="Unassembled WGS sequence"/>
</dbReference>
<dbReference type="Pfam" id="PF05547">
    <property type="entry name" value="Peptidase_M6"/>
    <property type="match status" value="1"/>
</dbReference>
<dbReference type="EMBL" id="BMJD01000003">
    <property type="protein sequence ID" value="GGB32772.1"/>
    <property type="molecule type" value="Genomic_DNA"/>
</dbReference>
<evidence type="ECO:0000313" key="6">
    <source>
        <dbReference type="Proteomes" id="UP000621492"/>
    </source>
</evidence>
<keyword evidence="1" id="KW-0732">Signal</keyword>
<dbReference type="Gene3D" id="2.60.40.10">
    <property type="entry name" value="Immunoglobulins"/>
    <property type="match status" value="1"/>
</dbReference>
<reference evidence="5" key="1">
    <citation type="journal article" date="2014" name="Int. J. Syst. Evol. Microbiol.">
        <title>Complete genome sequence of Corynebacterium casei LMG S-19264T (=DSM 44701T), isolated from a smear-ripened cheese.</title>
        <authorList>
            <consortium name="US DOE Joint Genome Institute (JGI-PGF)"/>
            <person name="Walter F."/>
            <person name="Albersmeier A."/>
            <person name="Kalinowski J."/>
            <person name="Ruckert C."/>
        </authorList>
    </citation>
    <scope>NUCLEOTIDE SEQUENCE</scope>
    <source>
        <strain evidence="5">CGMCC 1.15454</strain>
    </source>
</reference>
<dbReference type="SUPFAM" id="SSF55486">
    <property type="entry name" value="Metalloproteases ('zincins'), catalytic domain"/>
    <property type="match status" value="1"/>
</dbReference>
<feature type="chain" id="PRO_5040783903" evidence="1">
    <location>
        <begin position="25"/>
        <end position="746"/>
    </location>
</feature>
<gene>
    <name evidence="5" type="ORF">GCM10011409_07740</name>
</gene>
<feature type="signal peptide" evidence="1">
    <location>
        <begin position="1"/>
        <end position="24"/>
    </location>
</feature>
<feature type="domain" description="Peptidase M6-like" evidence="2">
    <location>
        <begin position="125"/>
        <end position="328"/>
    </location>
</feature>
<evidence type="ECO:0000259" key="4">
    <source>
        <dbReference type="Pfam" id="PF22888"/>
    </source>
</evidence>
<dbReference type="Pfam" id="PF11614">
    <property type="entry name" value="FixG_C"/>
    <property type="match status" value="1"/>
</dbReference>
<dbReference type="InterPro" id="IPR032879">
    <property type="entry name" value="FixG_C"/>
</dbReference>
<dbReference type="GO" id="GO:0008233">
    <property type="term" value="F:peptidase activity"/>
    <property type="evidence" value="ECO:0007669"/>
    <property type="project" value="InterPro"/>
</dbReference>
<reference evidence="5" key="2">
    <citation type="submission" date="2020-09" db="EMBL/GenBank/DDBJ databases">
        <authorList>
            <person name="Sun Q."/>
            <person name="Zhou Y."/>
        </authorList>
    </citation>
    <scope>NUCLEOTIDE SEQUENCE</scope>
    <source>
        <strain evidence="5">CGMCC 1.15454</strain>
    </source>
</reference>
<dbReference type="RefSeq" id="WP_188724698.1">
    <property type="nucleotide sequence ID" value="NZ_BMJD01000003.1"/>
</dbReference>
<evidence type="ECO:0000259" key="3">
    <source>
        <dbReference type="Pfam" id="PF11614"/>
    </source>
</evidence>
<evidence type="ECO:0000259" key="2">
    <source>
        <dbReference type="Pfam" id="PF05547"/>
    </source>
</evidence>
<accession>A0A9W5TW09</accession>
<dbReference type="AlphaFoldDB" id="A0A9W5TW09"/>